<evidence type="ECO:0000256" key="10">
    <source>
        <dbReference type="HAMAP-Rule" id="MF_00164"/>
    </source>
</evidence>
<dbReference type="GO" id="GO:0005829">
    <property type="term" value="C:cytosol"/>
    <property type="evidence" value="ECO:0007669"/>
    <property type="project" value="TreeGrafter"/>
</dbReference>
<proteinExistence type="inferred from homology"/>
<feature type="domain" description="SIS" evidence="13">
    <location>
        <begin position="334"/>
        <end position="473"/>
    </location>
</feature>
<keyword evidence="6 10" id="KW-0032">Aminotransferase</keyword>
<dbReference type="STRING" id="469381.Dpep_2066"/>
<dbReference type="FunFam" id="3.40.50.10490:FF:000002">
    <property type="entry name" value="Glutamine--fructose-6-phosphate aminotransferase [isomerizing]"/>
    <property type="match status" value="1"/>
</dbReference>
<evidence type="ECO:0000313" key="15">
    <source>
        <dbReference type="Proteomes" id="UP000006427"/>
    </source>
</evidence>
<dbReference type="InterPro" id="IPR035490">
    <property type="entry name" value="GlmS/FrlB_SIS"/>
</dbReference>
<keyword evidence="5 10" id="KW-0963">Cytoplasm</keyword>
<dbReference type="EC" id="2.6.1.16" evidence="3 10"/>
<dbReference type="GO" id="GO:0097367">
    <property type="term" value="F:carbohydrate derivative binding"/>
    <property type="evidence" value="ECO:0007669"/>
    <property type="project" value="InterPro"/>
</dbReference>
<evidence type="ECO:0000256" key="5">
    <source>
        <dbReference type="ARBA" id="ARBA00022490"/>
    </source>
</evidence>
<feature type="domain" description="SIS" evidence="13">
    <location>
        <begin position="506"/>
        <end position="647"/>
    </location>
</feature>
<feature type="active site" description="Nucleophile; for GATase activity" evidence="10">
    <location>
        <position position="51"/>
    </location>
</feature>
<dbReference type="Gene3D" id="3.40.50.10490">
    <property type="entry name" value="Glucose-6-phosphate isomerase like protein, domain 1"/>
    <property type="match status" value="2"/>
</dbReference>
<keyword evidence="15" id="KW-1185">Reference proteome</keyword>
<accession>D2Z2S7</accession>
<dbReference type="NCBIfam" id="TIGR01135">
    <property type="entry name" value="glmS"/>
    <property type="match status" value="1"/>
</dbReference>
<evidence type="ECO:0000256" key="1">
    <source>
        <dbReference type="ARBA" id="ARBA00001031"/>
    </source>
</evidence>
<dbReference type="InterPro" id="IPR047084">
    <property type="entry name" value="GFAT_N"/>
</dbReference>
<dbReference type="InterPro" id="IPR046348">
    <property type="entry name" value="SIS_dom_sf"/>
</dbReference>
<dbReference type="InterPro" id="IPR017932">
    <property type="entry name" value="GATase_2_dom"/>
</dbReference>
<feature type="active site" description="For Fru-6P isomerization activity" evidence="10">
    <location>
        <position position="652"/>
    </location>
</feature>
<evidence type="ECO:0000313" key="14">
    <source>
        <dbReference type="EMBL" id="EFC92090.1"/>
    </source>
</evidence>
<dbReference type="PaxDb" id="469381-Dpep_2066"/>
<dbReference type="HAMAP" id="MF_00164">
    <property type="entry name" value="GlmS"/>
    <property type="match status" value="1"/>
</dbReference>
<feature type="domain" description="Glutamine amidotransferase type-2" evidence="12">
    <location>
        <begin position="51"/>
        <end position="266"/>
    </location>
</feature>
<dbReference type="GO" id="GO:0005975">
    <property type="term" value="P:carbohydrate metabolic process"/>
    <property type="evidence" value="ECO:0007669"/>
    <property type="project" value="UniProtKB-UniRule"/>
</dbReference>
<organism evidence="14 15">
    <name type="scientific">Dethiosulfovibrio peptidovorans DSM 11002</name>
    <dbReference type="NCBI Taxonomy" id="469381"/>
    <lineage>
        <taxon>Bacteria</taxon>
        <taxon>Thermotogati</taxon>
        <taxon>Synergistota</taxon>
        <taxon>Synergistia</taxon>
        <taxon>Synergistales</taxon>
        <taxon>Dethiosulfovibrionaceae</taxon>
        <taxon>Dethiosulfovibrio</taxon>
    </lineage>
</organism>
<keyword evidence="9" id="KW-0315">Glutamine amidotransferase</keyword>
<dbReference type="Pfam" id="PF01380">
    <property type="entry name" value="SIS"/>
    <property type="match status" value="2"/>
</dbReference>
<dbReference type="SUPFAM" id="SSF56235">
    <property type="entry name" value="N-terminal nucleophile aminohydrolases (Ntn hydrolases)"/>
    <property type="match status" value="1"/>
</dbReference>
<dbReference type="FunFam" id="3.60.20.10:FF:000006">
    <property type="entry name" value="Glutamine--fructose-6-phosphate aminotransferase [isomerizing]"/>
    <property type="match status" value="1"/>
</dbReference>
<dbReference type="SUPFAM" id="SSF53697">
    <property type="entry name" value="SIS domain"/>
    <property type="match status" value="1"/>
</dbReference>
<evidence type="ECO:0000256" key="4">
    <source>
        <dbReference type="ARBA" id="ARBA00016090"/>
    </source>
</evidence>
<evidence type="ECO:0000256" key="2">
    <source>
        <dbReference type="ARBA" id="ARBA00004496"/>
    </source>
</evidence>
<dbReference type="GO" id="GO:0004360">
    <property type="term" value="F:glutamine-fructose-6-phosphate transaminase (isomerizing) activity"/>
    <property type="evidence" value="ECO:0007669"/>
    <property type="project" value="UniProtKB-UniRule"/>
</dbReference>
<dbReference type="FunFam" id="3.40.50.10490:FF:000001">
    <property type="entry name" value="Glutamine--fructose-6-phosphate aminotransferase [isomerizing]"/>
    <property type="match status" value="1"/>
</dbReference>
<comment type="subunit">
    <text evidence="10">Homodimer.</text>
</comment>
<evidence type="ECO:0000256" key="7">
    <source>
        <dbReference type="ARBA" id="ARBA00022679"/>
    </source>
</evidence>
<dbReference type="InterPro" id="IPR035466">
    <property type="entry name" value="GlmS/AgaS_SIS"/>
</dbReference>
<dbReference type="Pfam" id="PF13522">
    <property type="entry name" value="GATase_6"/>
    <property type="match status" value="1"/>
</dbReference>
<dbReference type="CDD" id="cd05009">
    <property type="entry name" value="SIS_GlmS_GlmD_2"/>
    <property type="match status" value="1"/>
</dbReference>
<keyword evidence="7 10" id="KW-0808">Transferase</keyword>
<dbReference type="InterPro" id="IPR005855">
    <property type="entry name" value="GFAT"/>
</dbReference>
<evidence type="ECO:0000256" key="3">
    <source>
        <dbReference type="ARBA" id="ARBA00012916"/>
    </source>
</evidence>
<dbReference type="GO" id="GO:0046349">
    <property type="term" value="P:amino sugar biosynthetic process"/>
    <property type="evidence" value="ECO:0007669"/>
    <property type="project" value="UniProtKB-ARBA"/>
</dbReference>
<dbReference type="GO" id="GO:0006487">
    <property type="term" value="P:protein N-linked glycosylation"/>
    <property type="evidence" value="ECO:0007669"/>
    <property type="project" value="TreeGrafter"/>
</dbReference>
<gene>
    <name evidence="10" type="primary">glmS</name>
    <name evidence="14" type="ORF">Dpep_2066</name>
</gene>
<comment type="function">
    <text evidence="10">Catalyzes the first step in hexosamine metabolism, converting fructose-6P into glucosamine-6P using glutamine as a nitrogen source.</text>
</comment>
<evidence type="ECO:0000256" key="8">
    <source>
        <dbReference type="ARBA" id="ARBA00022737"/>
    </source>
</evidence>
<dbReference type="PROSITE" id="PS51464">
    <property type="entry name" value="SIS"/>
    <property type="match status" value="2"/>
</dbReference>
<comment type="caution">
    <text evidence="14">The sequence shown here is derived from an EMBL/GenBank/DDBJ whole genome shotgun (WGS) entry which is preliminary data.</text>
</comment>
<dbReference type="PROSITE" id="PS51278">
    <property type="entry name" value="GATASE_TYPE_2"/>
    <property type="match status" value="1"/>
</dbReference>
<dbReference type="Gene3D" id="3.60.20.10">
    <property type="entry name" value="Glutamine Phosphoribosylpyrophosphate, subunit 1, domain 1"/>
    <property type="match status" value="1"/>
</dbReference>
<dbReference type="AlphaFoldDB" id="D2Z2S7"/>
<dbReference type="EMBL" id="ABTR02000001">
    <property type="protein sequence ID" value="EFC92090.1"/>
    <property type="molecule type" value="Genomic_DNA"/>
</dbReference>
<keyword evidence="8" id="KW-0677">Repeat</keyword>
<dbReference type="CDD" id="cd05008">
    <property type="entry name" value="SIS_GlmS_GlmD_1"/>
    <property type="match status" value="1"/>
</dbReference>
<reference evidence="14 15" key="1">
    <citation type="journal article" date="2010" name="Stand. Genomic Sci.">
        <title>Permanent draft genome sequence of Dethiosulfovibrio peptidovorans type strain (SEBR 4207).</title>
        <authorList>
            <person name="Labutti K."/>
            <person name="Mayilraj S."/>
            <person name="Clum A."/>
            <person name="Lucas S."/>
            <person name="Glavina Del Rio T."/>
            <person name="Nolan M."/>
            <person name="Tice H."/>
            <person name="Cheng J.F."/>
            <person name="Pitluck S."/>
            <person name="Liolios K."/>
            <person name="Ivanova N."/>
            <person name="Mavromatis K."/>
            <person name="Mikhailova N."/>
            <person name="Pati A."/>
            <person name="Goodwin L."/>
            <person name="Chen A."/>
            <person name="Palaniappan K."/>
            <person name="Land M."/>
            <person name="Hauser L."/>
            <person name="Chang Y.J."/>
            <person name="Jeffries C.D."/>
            <person name="Rohde M."/>
            <person name="Spring S."/>
            <person name="Goker M."/>
            <person name="Woyke T."/>
            <person name="Bristow J."/>
            <person name="Eisen J.A."/>
            <person name="Markowitz V."/>
            <person name="Hugenholtz P."/>
            <person name="Kyrpides N.C."/>
            <person name="Klenk H.P."/>
            <person name="Lapidus A."/>
        </authorList>
    </citation>
    <scope>NUCLEOTIDE SEQUENCE [LARGE SCALE GENOMIC DNA]</scope>
    <source>
        <strain evidence="14 15">DSM 11002</strain>
    </source>
</reference>
<evidence type="ECO:0000259" key="12">
    <source>
        <dbReference type="PROSITE" id="PS51278"/>
    </source>
</evidence>
<comment type="subcellular location">
    <subcellularLocation>
        <location evidence="2 10">Cytoplasm</location>
    </subcellularLocation>
</comment>
<name>D2Z2S7_9BACT</name>
<sequence>MTRTEVIDLSADASGGAGKLPESGTQNRWATGGTKAPVFPDRGRTCVLYMCGIVGYIGHRDVSKVVLDGLARLEYRGYDSAGMAVVGEKGVQIVREVGKVADLARQIGEFPLEGTIGLGHTRWATHGGVSVENAHPHRDQDGSVVLVHNGIAENYLEIRDELAKEGVSFYSDTDTEVIAQLLAKIYDGDPKKALVELYRRIEGAFALAVIFADDMEHLYCVRKGSPLIVAFGDGENICASDVPAVLPYTRSIAYLGEGEMACLSRNDVSFWDFEGNPVEKDAVEIDWDISMVDKGGYPHFMLKEINEQGAVLRRSMLDRIFHGEVDLSRELSWSSESAKRIKRLHLVACGTSYYAALVAERLIERFSDLDIRVDIASEYRYRDIPIGNDTLAVFVTQSGETLDTLAAERFAKEKGARCMAITNNGLSTVAREVDDVLSLKAGPEIGVAATKTFMGQMTVLYLMGLYLLKLREELSLGDEMRLVREMEVLPYKVESLIDRADEIKAIASRYCEARDFLFLGRGFSFPIAMEGALKLKEISYIHAEAYAAGEMKHGPIALLDRSVPVVVVMPDDNLFEKTLSNVQETKARNSPVIAIATEGRKSILGQAEDVMWVPKTDMELNPFLAVIPLQIFAYYVALAKGKEIDQPRNLAKSVTVE</sequence>
<dbReference type="CDD" id="cd00714">
    <property type="entry name" value="GFAT"/>
    <property type="match status" value="1"/>
</dbReference>
<dbReference type="PANTHER" id="PTHR10937">
    <property type="entry name" value="GLUCOSAMINE--FRUCTOSE-6-PHOSPHATE AMINOTRANSFERASE, ISOMERIZING"/>
    <property type="match status" value="1"/>
</dbReference>
<dbReference type="GO" id="GO:0006047">
    <property type="term" value="P:UDP-N-acetylglucosamine metabolic process"/>
    <property type="evidence" value="ECO:0007669"/>
    <property type="project" value="TreeGrafter"/>
</dbReference>
<evidence type="ECO:0000256" key="11">
    <source>
        <dbReference type="SAM" id="MobiDB-lite"/>
    </source>
</evidence>
<evidence type="ECO:0000256" key="6">
    <source>
        <dbReference type="ARBA" id="ARBA00022576"/>
    </source>
</evidence>
<dbReference type="GO" id="GO:0006002">
    <property type="term" value="P:fructose 6-phosphate metabolic process"/>
    <property type="evidence" value="ECO:0007669"/>
    <property type="project" value="TreeGrafter"/>
</dbReference>
<dbReference type="PANTHER" id="PTHR10937:SF0">
    <property type="entry name" value="GLUTAMINE--FRUCTOSE-6-PHOSPHATE TRANSAMINASE (ISOMERIZING)"/>
    <property type="match status" value="1"/>
</dbReference>
<dbReference type="eggNOG" id="COG0449">
    <property type="taxonomic scope" value="Bacteria"/>
</dbReference>
<feature type="initiator methionine" description="Removed" evidence="10">
    <location>
        <position position="50"/>
    </location>
</feature>
<evidence type="ECO:0000256" key="9">
    <source>
        <dbReference type="ARBA" id="ARBA00022962"/>
    </source>
</evidence>
<dbReference type="InterPro" id="IPR029055">
    <property type="entry name" value="Ntn_hydrolases_N"/>
</dbReference>
<dbReference type="Proteomes" id="UP000006427">
    <property type="component" value="Unassembled WGS sequence"/>
</dbReference>
<evidence type="ECO:0000259" key="13">
    <source>
        <dbReference type="PROSITE" id="PS51464"/>
    </source>
</evidence>
<comment type="catalytic activity">
    <reaction evidence="1 10">
        <text>D-fructose 6-phosphate + L-glutamine = D-glucosamine 6-phosphate + L-glutamate</text>
        <dbReference type="Rhea" id="RHEA:13237"/>
        <dbReference type="ChEBI" id="CHEBI:29985"/>
        <dbReference type="ChEBI" id="CHEBI:58359"/>
        <dbReference type="ChEBI" id="CHEBI:58725"/>
        <dbReference type="ChEBI" id="CHEBI:61527"/>
        <dbReference type="EC" id="2.6.1.16"/>
    </reaction>
</comment>
<protein>
    <recommendedName>
        <fullName evidence="4 10">Glutamine--fructose-6-phosphate aminotransferase [isomerizing]</fullName>
        <ecNumber evidence="3 10">2.6.1.16</ecNumber>
    </recommendedName>
    <alternativeName>
        <fullName evidence="10">D-fructose-6-phosphate amidotransferase</fullName>
    </alternativeName>
    <alternativeName>
        <fullName evidence="10">GFAT</fullName>
    </alternativeName>
    <alternativeName>
        <fullName evidence="10">Glucosamine-6-phosphate synthase</fullName>
    </alternativeName>
    <alternativeName>
        <fullName evidence="10">Hexosephosphate aminotransferase</fullName>
    </alternativeName>
    <alternativeName>
        <fullName evidence="10">L-glutamine--D-fructose-6-phosphate amidotransferase</fullName>
    </alternativeName>
</protein>
<dbReference type="InterPro" id="IPR001347">
    <property type="entry name" value="SIS_dom"/>
</dbReference>
<feature type="region of interest" description="Disordered" evidence="11">
    <location>
        <begin position="1"/>
        <end position="27"/>
    </location>
</feature>
<dbReference type="NCBIfam" id="NF001484">
    <property type="entry name" value="PRK00331.1"/>
    <property type="match status" value="1"/>
</dbReference>